<accession>A0A1I1N262</accession>
<dbReference type="Proteomes" id="UP000199207">
    <property type="component" value="Unassembled WGS sequence"/>
</dbReference>
<dbReference type="EMBL" id="FOLM01000007">
    <property type="protein sequence ID" value="SFC91505.1"/>
    <property type="molecule type" value="Genomic_DNA"/>
</dbReference>
<name>A0A1I1N262_9ACTN</name>
<organism evidence="1 2">
    <name type="scientific">Streptomyces aidingensis</name>
    <dbReference type="NCBI Taxonomy" id="910347"/>
    <lineage>
        <taxon>Bacteria</taxon>
        <taxon>Bacillati</taxon>
        <taxon>Actinomycetota</taxon>
        <taxon>Actinomycetes</taxon>
        <taxon>Kitasatosporales</taxon>
        <taxon>Streptomycetaceae</taxon>
        <taxon>Streptomyces</taxon>
    </lineage>
</organism>
<evidence type="ECO:0000313" key="1">
    <source>
        <dbReference type="EMBL" id="SFC91505.1"/>
    </source>
</evidence>
<evidence type="ECO:0000313" key="2">
    <source>
        <dbReference type="Proteomes" id="UP000199207"/>
    </source>
</evidence>
<dbReference type="RefSeq" id="WP_281254685.1">
    <property type="nucleotide sequence ID" value="NZ_FOLM01000007.1"/>
</dbReference>
<keyword evidence="2" id="KW-1185">Reference proteome</keyword>
<reference evidence="1 2" key="1">
    <citation type="submission" date="2016-10" db="EMBL/GenBank/DDBJ databases">
        <authorList>
            <person name="de Groot N.N."/>
        </authorList>
    </citation>
    <scope>NUCLEOTIDE SEQUENCE [LARGE SCALE GENOMIC DNA]</scope>
    <source>
        <strain evidence="1 2">CGMCC 4.5739</strain>
    </source>
</reference>
<gene>
    <name evidence="1" type="ORF">SAMN05421773_107184</name>
</gene>
<proteinExistence type="predicted"/>
<protein>
    <submittedName>
        <fullName evidence="1">Uncharacterized protein</fullName>
    </submittedName>
</protein>
<dbReference type="AlphaFoldDB" id="A0A1I1N262"/>
<sequence>MGNYISWKIDSVPSGLQGVIVCDHPATRLVLDCTRLHLIRPGR</sequence>